<evidence type="ECO:0000256" key="4">
    <source>
        <dbReference type="ARBA" id="ARBA00022692"/>
    </source>
</evidence>
<sequence length="225" mass="26691">MKNRKPFDLHVVMQIYNLIQIVLCSYVFYKALDLAWLYHYSFYCEPVDYSYTPRALEISWVVWLYFIVKLIDLLDTVFFVLRKKEEQISFLHVYHHTGMAIGTWACTKFLAGGHITFLGTINCFVHIVMYSYYLATSLKISKPWWKKYVTQLQITQFCLILFHFILLVWSEDCGFPKWTATVMIPQNFFMIALFGDFYYRVYIKRQKSSSNGVTTDISNGKLKSQ</sequence>
<evidence type="ECO:0000256" key="1">
    <source>
        <dbReference type="ARBA" id="ARBA00004141"/>
    </source>
</evidence>
<dbReference type="GO" id="GO:0019367">
    <property type="term" value="P:fatty acid elongation, saturated fatty acid"/>
    <property type="evidence" value="ECO:0007669"/>
    <property type="project" value="TreeGrafter"/>
</dbReference>
<feature type="transmembrane region" description="Helical" evidence="10">
    <location>
        <begin position="7"/>
        <end position="29"/>
    </location>
</feature>
<dbReference type="OrthoDB" id="434092at2759"/>
<evidence type="ECO:0000256" key="6">
    <source>
        <dbReference type="ARBA" id="ARBA00022989"/>
    </source>
</evidence>
<dbReference type="Proteomes" id="UP000250275">
    <property type="component" value="Unassembled WGS sequence"/>
</dbReference>
<feature type="transmembrane region" description="Helical" evidence="10">
    <location>
        <begin position="93"/>
        <end position="111"/>
    </location>
</feature>
<evidence type="ECO:0000256" key="10">
    <source>
        <dbReference type="RuleBase" id="RU361115"/>
    </source>
</evidence>
<reference evidence="11 12" key="1">
    <citation type="submission" date="2015-07" db="EMBL/GenBank/DDBJ databases">
        <title>The genome of Eufriesea mexicana.</title>
        <authorList>
            <person name="Pan H."/>
            <person name="Kapheim K."/>
        </authorList>
    </citation>
    <scope>NUCLEOTIDE SEQUENCE [LARGE SCALE GENOMIC DNA]</scope>
    <source>
        <strain evidence="11">0111107269</strain>
        <tissue evidence="11">Whole body</tissue>
    </source>
</reference>
<keyword evidence="7 10" id="KW-0443">Lipid metabolism</keyword>
<keyword evidence="12" id="KW-1185">Reference proteome</keyword>
<comment type="subcellular location">
    <subcellularLocation>
        <location evidence="1">Membrane</location>
        <topology evidence="1">Multi-pass membrane protein</topology>
    </subcellularLocation>
</comment>
<evidence type="ECO:0000256" key="9">
    <source>
        <dbReference type="ARBA" id="ARBA00023160"/>
    </source>
</evidence>
<keyword evidence="5 10" id="KW-0276">Fatty acid metabolism</keyword>
<dbReference type="GO" id="GO:0009922">
    <property type="term" value="F:fatty acid elongase activity"/>
    <property type="evidence" value="ECO:0007669"/>
    <property type="project" value="UniProtKB-EC"/>
</dbReference>
<organism evidence="11 12">
    <name type="scientific">Eufriesea mexicana</name>
    <dbReference type="NCBI Taxonomy" id="516756"/>
    <lineage>
        <taxon>Eukaryota</taxon>
        <taxon>Metazoa</taxon>
        <taxon>Ecdysozoa</taxon>
        <taxon>Arthropoda</taxon>
        <taxon>Hexapoda</taxon>
        <taxon>Insecta</taxon>
        <taxon>Pterygota</taxon>
        <taxon>Neoptera</taxon>
        <taxon>Endopterygota</taxon>
        <taxon>Hymenoptera</taxon>
        <taxon>Apocrita</taxon>
        <taxon>Aculeata</taxon>
        <taxon>Apoidea</taxon>
        <taxon>Anthophila</taxon>
        <taxon>Apidae</taxon>
        <taxon>Eufriesea</taxon>
    </lineage>
</organism>
<dbReference type="EMBL" id="KQ768821">
    <property type="protein sequence ID" value="OAD53043.1"/>
    <property type="molecule type" value="Genomic_DNA"/>
</dbReference>
<evidence type="ECO:0000313" key="11">
    <source>
        <dbReference type="EMBL" id="OAD53043.1"/>
    </source>
</evidence>
<proteinExistence type="inferred from homology"/>
<feature type="transmembrane region" description="Helical" evidence="10">
    <location>
        <begin position="175"/>
        <end position="199"/>
    </location>
</feature>
<feature type="transmembrane region" description="Helical" evidence="10">
    <location>
        <begin position="60"/>
        <end position="81"/>
    </location>
</feature>
<dbReference type="AlphaFoldDB" id="A0A310SCN2"/>
<gene>
    <name evidence="11" type="ORF">WN48_10845</name>
</gene>
<evidence type="ECO:0000256" key="2">
    <source>
        <dbReference type="ARBA" id="ARBA00022516"/>
    </source>
</evidence>
<keyword evidence="9 10" id="KW-0275">Fatty acid biosynthesis</keyword>
<dbReference type="InterPro" id="IPR002076">
    <property type="entry name" value="ELO_fam"/>
</dbReference>
<evidence type="ECO:0000256" key="5">
    <source>
        <dbReference type="ARBA" id="ARBA00022832"/>
    </source>
</evidence>
<dbReference type="PANTHER" id="PTHR11157:SF21">
    <property type="entry name" value="ELONGATION OF VERY LONG CHAIN FATTY ACIDS PROTEIN"/>
    <property type="match status" value="1"/>
</dbReference>
<dbReference type="GO" id="GO:0042761">
    <property type="term" value="P:very long-chain fatty acid biosynthetic process"/>
    <property type="evidence" value="ECO:0007669"/>
    <property type="project" value="TreeGrafter"/>
</dbReference>
<protein>
    <recommendedName>
        <fullName evidence="10">Elongation of very long chain fatty acids protein</fullName>
        <ecNumber evidence="10">2.3.1.199</ecNumber>
    </recommendedName>
    <alternativeName>
        <fullName evidence="10">Very-long-chain 3-oxoacyl-CoA synthase</fullName>
    </alternativeName>
</protein>
<dbReference type="GO" id="GO:0034626">
    <property type="term" value="P:fatty acid elongation, polyunsaturated fatty acid"/>
    <property type="evidence" value="ECO:0007669"/>
    <property type="project" value="TreeGrafter"/>
</dbReference>
<keyword evidence="6 10" id="KW-1133">Transmembrane helix</keyword>
<evidence type="ECO:0000313" key="12">
    <source>
        <dbReference type="Proteomes" id="UP000250275"/>
    </source>
</evidence>
<name>A0A310SCN2_9HYME</name>
<comment type="catalytic activity">
    <reaction evidence="10">
        <text>a very-long-chain acyl-CoA + malonyl-CoA + H(+) = a very-long-chain 3-oxoacyl-CoA + CO2 + CoA</text>
        <dbReference type="Rhea" id="RHEA:32727"/>
        <dbReference type="ChEBI" id="CHEBI:15378"/>
        <dbReference type="ChEBI" id="CHEBI:16526"/>
        <dbReference type="ChEBI" id="CHEBI:57287"/>
        <dbReference type="ChEBI" id="CHEBI:57384"/>
        <dbReference type="ChEBI" id="CHEBI:90725"/>
        <dbReference type="ChEBI" id="CHEBI:90736"/>
        <dbReference type="EC" id="2.3.1.199"/>
    </reaction>
</comment>
<feature type="transmembrane region" description="Helical" evidence="10">
    <location>
        <begin position="117"/>
        <end position="136"/>
    </location>
</feature>
<keyword evidence="2 10" id="KW-0444">Lipid biosynthesis</keyword>
<evidence type="ECO:0000256" key="3">
    <source>
        <dbReference type="ARBA" id="ARBA00022679"/>
    </source>
</evidence>
<evidence type="ECO:0000256" key="8">
    <source>
        <dbReference type="ARBA" id="ARBA00023136"/>
    </source>
</evidence>
<evidence type="ECO:0000256" key="7">
    <source>
        <dbReference type="ARBA" id="ARBA00023098"/>
    </source>
</evidence>
<dbReference type="PROSITE" id="PS01188">
    <property type="entry name" value="ELO"/>
    <property type="match status" value="1"/>
</dbReference>
<accession>A0A310SCN2</accession>
<dbReference type="EC" id="2.3.1.199" evidence="10"/>
<dbReference type="PANTHER" id="PTHR11157">
    <property type="entry name" value="FATTY ACID ACYL TRANSFERASE-RELATED"/>
    <property type="match status" value="1"/>
</dbReference>
<keyword evidence="8 10" id="KW-0472">Membrane</keyword>
<keyword evidence="4 10" id="KW-0812">Transmembrane</keyword>
<dbReference type="GO" id="GO:0034625">
    <property type="term" value="P:fatty acid elongation, monounsaturated fatty acid"/>
    <property type="evidence" value="ECO:0007669"/>
    <property type="project" value="TreeGrafter"/>
</dbReference>
<feature type="transmembrane region" description="Helical" evidence="10">
    <location>
        <begin position="148"/>
        <end position="169"/>
    </location>
</feature>
<dbReference type="GO" id="GO:0030148">
    <property type="term" value="P:sphingolipid biosynthetic process"/>
    <property type="evidence" value="ECO:0007669"/>
    <property type="project" value="TreeGrafter"/>
</dbReference>
<dbReference type="InterPro" id="IPR030457">
    <property type="entry name" value="ELO_CS"/>
</dbReference>
<dbReference type="GO" id="GO:0005789">
    <property type="term" value="C:endoplasmic reticulum membrane"/>
    <property type="evidence" value="ECO:0007669"/>
    <property type="project" value="TreeGrafter"/>
</dbReference>
<dbReference type="Pfam" id="PF01151">
    <property type="entry name" value="ELO"/>
    <property type="match status" value="1"/>
</dbReference>
<keyword evidence="3 10" id="KW-0808">Transferase</keyword>
<comment type="similarity">
    <text evidence="10">Belongs to the ELO family.</text>
</comment>